<name>A0A0R1RXJ6_9LACO</name>
<sequence length="266" mass="30058">MKLDNHFNSISILDQQLAPSNNLDAFAYTNTLLAKLSNTPFLHFWTLEDTLILGMTDQRLPHINDALTLLANNHLHYFVRNSGGLSVISDEGILNISLFIPISLPLTVDEAYAEMAQLIQTAFPELSIMTGEIVHSYCPGKFDLSVNGQKIGGISQRRNKNGTVIMLYLSINGNQTKRGQTVAEFYSAGLQDNDNNWNFPDVWPDSMINLDTLIPQLSVGETKQRILNVFASYQRSLYSEDIAFNTELTLQRESMRKRQTKLESRR</sequence>
<dbReference type="Pfam" id="PF21948">
    <property type="entry name" value="LplA-B_cat"/>
    <property type="match status" value="1"/>
</dbReference>
<proteinExistence type="predicted"/>
<evidence type="ECO:0000313" key="2">
    <source>
        <dbReference type="EMBL" id="KRL58163.1"/>
    </source>
</evidence>
<organism evidence="2 3">
    <name type="scientific">Paucilactobacillus oligofermentans DSM 15707 = LMG 22743</name>
    <dbReference type="NCBI Taxonomy" id="1423778"/>
    <lineage>
        <taxon>Bacteria</taxon>
        <taxon>Bacillati</taxon>
        <taxon>Bacillota</taxon>
        <taxon>Bacilli</taxon>
        <taxon>Lactobacillales</taxon>
        <taxon>Lactobacillaceae</taxon>
        <taxon>Paucilactobacillus</taxon>
    </lineage>
</organism>
<keyword evidence="3" id="KW-1185">Reference proteome</keyword>
<dbReference type="PATRIC" id="fig|1423778.4.peg.60"/>
<dbReference type="STRING" id="1423778.FC70_GL000051"/>
<dbReference type="SUPFAM" id="SSF55681">
    <property type="entry name" value="Class II aaRS and biotin synthetases"/>
    <property type="match status" value="1"/>
</dbReference>
<dbReference type="GO" id="GO:0016874">
    <property type="term" value="F:ligase activity"/>
    <property type="evidence" value="ECO:0007669"/>
    <property type="project" value="UniProtKB-KW"/>
</dbReference>
<accession>A0A0R1RXJ6</accession>
<dbReference type="InterPro" id="IPR050664">
    <property type="entry name" value="Octanoyltrans_LipM/LipL"/>
</dbReference>
<keyword evidence="2" id="KW-0436">Ligase</keyword>
<feature type="domain" description="BPL/LPL catalytic" evidence="1">
    <location>
        <begin position="36"/>
        <end position="238"/>
    </location>
</feature>
<dbReference type="InterPro" id="IPR004143">
    <property type="entry name" value="BPL_LPL_catalytic"/>
</dbReference>
<dbReference type="PANTHER" id="PTHR43679">
    <property type="entry name" value="OCTANOYLTRANSFERASE LIPM-RELATED"/>
    <property type="match status" value="1"/>
</dbReference>
<evidence type="ECO:0000259" key="1">
    <source>
        <dbReference type="PROSITE" id="PS51733"/>
    </source>
</evidence>
<dbReference type="GO" id="GO:0140096">
    <property type="term" value="F:catalytic activity, acting on a protein"/>
    <property type="evidence" value="ECO:0007669"/>
    <property type="project" value="UniProtKB-ARBA"/>
</dbReference>
<protein>
    <submittedName>
        <fullName evidence="2">Lipoate--protein ligase A</fullName>
    </submittedName>
</protein>
<dbReference type="PROSITE" id="PS51733">
    <property type="entry name" value="BPL_LPL_CATALYTIC"/>
    <property type="match status" value="1"/>
</dbReference>
<dbReference type="AlphaFoldDB" id="A0A0R1RXJ6"/>
<dbReference type="InterPro" id="IPR045864">
    <property type="entry name" value="aa-tRNA-synth_II/BPL/LPL"/>
</dbReference>
<dbReference type="KEGG" id="lol:LACOL_1534"/>
<dbReference type="Proteomes" id="UP000051697">
    <property type="component" value="Unassembled WGS sequence"/>
</dbReference>
<dbReference type="EMBL" id="AZFE01000001">
    <property type="protein sequence ID" value="KRL58163.1"/>
    <property type="molecule type" value="Genomic_DNA"/>
</dbReference>
<dbReference type="OrthoDB" id="2080934at2"/>
<dbReference type="GO" id="GO:0009249">
    <property type="term" value="P:protein lipoylation"/>
    <property type="evidence" value="ECO:0007669"/>
    <property type="project" value="UniProtKB-ARBA"/>
</dbReference>
<dbReference type="GO" id="GO:0016740">
    <property type="term" value="F:transferase activity"/>
    <property type="evidence" value="ECO:0007669"/>
    <property type="project" value="UniProtKB-ARBA"/>
</dbReference>
<gene>
    <name evidence="2" type="ORF">FC70_GL000051</name>
</gene>
<dbReference type="Gene3D" id="3.30.930.10">
    <property type="entry name" value="Bira Bifunctional Protein, Domain 2"/>
    <property type="match status" value="1"/>
</dbReference>
<evidence type="ECO:0000313" key="3">
    <source>
        <dbReference type="Proteomes" id="UP000051697"/>
    </source>
</evidence>
<comment type="caution">
    <text evidence="2">The sequence shown here is derived from an EMBL/GenBank/DDBJ whole genome shotgun (WGS) entry which is preliminary data.</text>
</comment>
<dbReference type="PANTHER" id="PTHR43679:SF2">
    <property type="entry name" value="OCTANOYL-[GCVH]:PROTEIN N-OCTANOYLTRANSFERASE"/>
    <property type="match status" value="1"/>
</dbReference>
<dbReference type="RefSeq" id="WP_057889018.1">
    <property type="nucleotide sequence ID" value="NZ_AZFE01000001.1"/>
</dbReference>
<reference evidence="2 3" key="1">
    <citation type="journal article" date="2015" name="Genome Announc.">
        <title>Expanding the biotechnology potential of lactobacilli through comparative genomics of 213 strains and associated genera.</title>
        <authorList>
            <person name="Sun Z."/>
            <person name="Harris H.M."/>
            <person name="McCann A."/>
            <person name="Guo C."/>
            <person name="Argimon S."/>
            <person name="Zhang W."/>
            <person name="Yang X."/>
            <person name="Jeffery I.B."/>
            <person name="Cooney J.C."/>
            <person name="Kagawa T.F."/>
            <person name="Liu W."/>
            <person name="Song Y."/>
            <person name="Salvetti E."/>
            <person name="Wrobel A."/>
            <person name="Rasinkangas P."/>
            <person name="Parkhill J."/>
            <person name="Rea M.C."/>
            <person name="O'Sullivan O."/>
            <person name="Ritari J."/>
            <person name="Douillard F.P."/>
            <person name="Paul Ross R."/>
            <person name="Yang R."/>
            <person name="Briner A.E."/>
            <person name="Felis G.E."/>
            <person name="de Vos W.M."/>
            <person name="Barrangou R."/>
            <person name="Klaenhammer T.R."/>
            <person name="Caufield P.W."/>
            <person name="Cui Y."/>
            <person name="Zhang H."/>
            <person name="O'Toole P.W."/>
        </authorList>
    </citation>
    <scope>NUCLEOTIDE SEQUENCE [LARGE SCALE GENOMIC DNA]</scope>
    <source>
        <strain evidence="2 3">DSM 15707</strain>
    </source>
</reference>